<evidence type="ECO:0000313" key="17">
    <source>
        <dbReference type="EMBL" id="TRY74008.1"/>
    </source>
</evidence>
<comment type="caution">
    <text evidence="17">The sequence shown here is derived from an EMBL/GenBank/DDBJ whole genome shotgun (WGS) entry which is preliminary data.</text>
</comment>
<evidence type="ECO:0000313" key="18">
    <source>
        <dbReference type="Proteomes" id="UP000318571"/>
    </source>
</evidence>
<keyword evidence="9" id="KW-0547">Nucleotide-binding</keyword>
<evidence type="ECO:0000256" key="3">
    <source>
        <dbReference type="ARBA" id="ARBA00004123"/>
    </source>
</evidence>
<dbReference type="GO" id="GO:0005524">
    <property type="term" value="F:ATP binding"/>
    <property type="evidence" value="ECO:0007669"/>
    <property type="project" value="UniProtKB-KW"/>
</dbReference>
<feature type="compositionally biased region" description="Gly residues" evidence="14">
    <location>
        <begin position="483"/>
        <end position="496"/>
    </location>
</feature>
<dbReference type="GO" id="GO:0003723">
    <property type="term" value="F:RNA binding"/>
    <property type="evidence" value="ECO:0007669"/>
    <property type="project" value="InterPro"/>
</dbReference>
<dbReference type="Pfam" id="PF04928">
    <property type="entry name" value="PAP_central"/>
    <property type="match status" value="1"/>
</dbReference>
<comment type="catalytic activity">
    <reaction evidence="13">
        <text>RNA(n) + ATP = RNA(n)-3'-adenine ribonucleotide + diphosphate</text>
        <dbReference type="Rhea" id="RHEA:11332"/>
        <dbReference type="Rhea" id="RHEA-COMP:14527"/>
        <dbReference type="Rhea" id="RHEA-COMP:17347"/>
        <dbReference type="ChEBI" id="CHEBI:30616"/>
        <dbReference type="ChEBI" id="CHEBI:33019"/>
        <dbReference type="ChEBI" id="CHEBI:140395"/>
        <dbReference type="ChEBI" id="CHEBI:173115"/>
        <dbReference type="EC" id="2.7.7.19"/>
    </reaction>
</comment>
<feature type="region of interest" description="Disordered" evidence="14">
    <location>
        <begin position="1102"/>
        <end position="1121"/>
    </location>
</feature>
<dbReference type="PANTHER" id="PTHR10682">
    <property type="entry name" value="POLY A POLYMERASE"/>
    <property type="match status" value="1"/>
</dbReference>
<dbReference type="Proteomes" id="UP000318571">
    <property type="component" value="Chromosome 3"/>
</dbReference>
<keyword evidence="11" id="KW-0460">Magnesium</keyword>
<dbReference type="STRING" id="6832.A0A553P8K7"/>
<dbReference type="CDD" id="cd05402">
    <property type="entry name" value="NT_PAP_TUTase"/>
    <property type="match status" value="1"/>
</dbReference>
<feature type="region of interest" description="Disordered" evidence="14">
    <location>
        <begin position="449"/>
        <end position="496"/>
    </location>
</feature>
<evidence type="ECO:0000256" key="2">
    <source>
        <dbReference type="ARBA" id="ARBA00001946"/>
    </source>
</evidence>
<accession>A0A553P8K7</accession>
<evidence type="ECO:0000256" key="1">
    <source>
        <dbReference type="ARBA" id="ARBA00001936"/>
    </source>
</evidence>
<dbReference type="SUPFAM" id="SSF55003">
    <property type="entry name" value="PAP/Archaeal CCA-adding enzyme, C-terminal domain"/>
    <property type="match status" value="1"/>
</dbReference>
<evidence type="ECO:0000256" key="8">
    <source>
        <dbReference type="ARBA" id="ARBA00022723"/>
    </source>
</evidence>
<evidence type="ECO:0000256" key="5">
    <source>
        <dbReference type="ARBA" id="ARBA00012388"/>
    </source>
</evidence>
<feature type="region of interest" description="Disordered" evidence="14">
    <location>
        <begin position="998"/>
        <end position="1039"/>
    </location>
</feature>
<feature type="compositionally biased region" description="Low complexity" evidence="14">
    <location>
        <begin position="1"/>
        <end position="12"/>
    </location>
</feature>
<dbReference type="AlphaFoldDB" id="A0A553P8K7"/>
<name>A0A553P8K7_TIGCA</name>
<keyword evidence="12" id="KW-0539">Nucleus</keyword>
<evidence type="ECO:0000256" key="11">
    <source>
        <dbReference type="ARBA" id="ARBA00022842"/>
    </source>
</evidence>
<organism evidence="17 18">
    <name type="scientific">Tigriopus californicus</name>
    <name type="common">Marine copepod</name>
    <dbReference type="NCBI Taxonomy" id="6832"/>
    <lineage>
        <taxon>Eukaryota</taxon>
        <taxon>Metazoa</taxon>
        <taxon>Ecdysozoa</taxon>
        <taxon>Arthropoda</taxon>
        <taxon>Crustacea</taxon>
        <taxon>Multicrustacea</taxon>
        <taxon>Hexanauplia</taxon>
        <taxon>Copepoda</taxon>
        <taxon>Harpacticoida</taxon>
        <taxon>Harpacticidae</taxon>
        <taxon>Tigriopus</taxon>
    </lineage>
</organism>
<evidence type="ECO:0000256" key="7">
    <source>
        <dbReference type="ARBA" id="ARBA00022679"/>
    </source>
</evidence>
<evidence type="ECO:0000256" key="4">
    <source>
        <dbReference type="ARBA" id="ARBA00010912"/>
    </source>
</evidence>
<dbReference type="GO" id="GO:0031123">
    <property type="term" value="P:RNA 3'-end processing"/>
    <property type="evidence" value="ECO:0007669"/>
    <property type="project" value="InterPro"/>
</dbReference>
<keyword evidence="18" id="KW-1185">Reference proteome</keyword>
<sequence>MMMAPMSSSSLNTPPPSPSVSGATPHKGINNYNVTTAGGGSKKSRQRIYNKNKSTPLIADLETGLEEALQTNGCYETTKALEERKQVIHRLNLLVRQWIQSVSLSRGMHWQDIEKIGGKVVAYGSYMLGISHQGADIDALCIAPQHITRQEYFSSFFSLLYYQEEVTELRAIEECYVPVLKMRYNNVEVDMTFARLSISEIPNDLDFLDKVDINTLDQKCLRSLNGYRSTQMILKLVPNVEVFQRVLRAVKMWAKGEGVYGNTTGYLGGFAWAVMVAHVCINYPKSRAIDQVQQFFRTFGEWQWPNAVSLVDYHIAPPGPHQTASWNPDKNVQERSHVMPVLTPVYPYANSTFNVSSKTLQLINDRVSKAFDTTSRILKGSDEWASLFKLNHIFHEYDHFLLVIGSAIYHVQWFGLIESKIRYFVSCVEKDSWETLESARIWPKPYLQRGSAGDQSRPASAPPSLVGDGHTRDSGVTSTDSESGGGGTCDGTNGGGGSANGGVEIFRQLWATTWFRETLYRHASSFHTDDMNIEAAYVHKTDLTGQLSKADVEEMLSYSSPKREPTPPPQPPPPSSTPSYLPSMVASVAAVPLPPSLLGVGGGAPHSGSNGGTNGAGATDLETLLATATLANGGGGGGRSSSGGGVVAAAALALANRLGQTPSASSTSVDVLSSPSYGVASPISSHMGPRPQTLTQPITTKPLMSSVAMDSNHGYLNPIYGVHNMHGPPTNIPPPSLGRNPMYNFGYHHQAVMAAHHGHHYGPNHHHHHHVSNYDNRPYMERTFGGQGRSSTQSFHRNASSPMLTNNHVGGMSFYPSNNRQSMLPSPQTSHAYGKSPTTHSRSPSMTPPPLFKNGPKASGPGASGSHSDGSWSSGSSNPDTEDAHPNLSHRQHQHHHHHVQYSGKSSKRRAGGGSKPVKLGNSTVGRSMNPTSSRHERPNGTESNTDVSYNSSLDSENGRSISLSSDSFPPEIVTRAYRQHNQDRVPHNPMATPPKAFFGPPPYHDISVPPPPTSPTHFSSRMSHNQRSRPYPEPTLLNSSAISKPVGFTRPSATELIDVTTPRPVQRLPLNPVTFNLSQVNNNANPEDSSNIIIKTITSNTSSSTPVTTTSDNDPDSVFY</sequence>
<evidence type="ECO:0000259" key="15">
    <source>
        <dbReference type="Pfam" id="PF04928"/>
    </source>
</evidence>
<evidence type="ECO:0000256" key="13">
    <source>
        <dbReference type="ARBA" id="ARBA00048830"/>
    </source>
</evidence>
<dbReference type="PANTHER" id="PTHR10682:SF10">
    <property type="entry name" value="POLYNUCLEOTIDE ADENYLYLTRANSFERASE"/>
    <property type="match status" value="1"/>
</dbReference>
<feature type="region of interest" description="Disordered" evidence="14">
    <location>
        <begin position="554"/>
        <end position="581"/>
    </location>
</feature>
<dbReference type="SUPFAM" id="SSF81631">
    <property type="entry name" value="PAP/OAS1 substrate-binding domain"/>
    <property type="match status" value="1"/>
</dbReference>
<feature type="compositionally biased region" description="Low complexity" evidence="14">
    <location>
        <begin position="855"/>
        <end position="877"/>
    </location>
</feature>
<dbReference type="InterPro" id="IPR048840">
    <property type="entry name" value="PolA_pol_NTPase"/>
</dbReference>
<comment type="subcellular location">
    <subcellularLocation>
        <location evidence="3">Nucleus</location>
    </subcellularLocation>
</comment>
<feature type="compositionally biased region" description="Pro residues" evidence="14">
    <location>
        <begin position="566"/>
        <end position="576"/>
    </location>
</feature>
<dbReference type="GO" id="GO:0006397">
    <property type="term" value="P:mRNA processing"/>
    <property type="evidence" value="ECO:0007669"/>
    <property type="project" value="UniProtKB-KW"/>
</dbReference>
<dbReference type="GO" id="GO:0005634">
    <property type="term" value="C:nucleus"/>
    <property type="evidence" value="ECO:0007669"/>
    <property type="project" value="UniProtKB-SubCell"/>
</dbReference>
<evidence type="ECO:0000256" key="12">
    <source>
        <dbReference type="ARBA" id="ARBA00023242"/>
    </source>
</evidence>
<keyword evidence="8" id="KW-0479">Metal-binding</keyword>
<feature type="compositionally biased region" description="Polar residues" evidence="14">
    <location>
        <begin position="921"/>
        <end position="933"/>
    </location>
</feature>
<dbReference type="SUPFAM" id="SSF81301">
    <property type="entry name" value="Nucleotidyltransferase"/>
    <property type="match status" value="1"/>
</dbReference>
<dbReference type="InterPro" id="IPR043519">
    <property type="entry name" value="NT_sf"/>
</dbReference>
<comment type="cofactor">
    <cofactor evidence="1">
        <name>Mn(2+)</name>
        <dbReference type="ChEBI" id="CHEBI:29035"/>
    </cofactor>
</comment>
<keyword evidence="6" id="KW-0507">mRNA processing</keyword>
<dbReference type="Pfam" id="PF20750">
    <property type="entry name" value="PAP_NTPase"/>
    <property type="match status" value="1"/>
</dbReference>
<feature type="compositionally biased region" description="Polar residues" evidence="14">
    <location>
        <begin position="941"/>
        <end position="968"/>
    </location>
</feature>
<dbReference type="FunFam" id="3.30.460.10:FF:000002">
    <property type="entry name" value="Poly(A) polymerase alpha, putative"/>
    <property type="match status" value="1"/>
</dbReference>
<dbReference type="EC" id="2.7.7.19" evidence="5"/>
<keyword evidence="10" id="KW-0067">ATP-binding</keyword>
<dbReference type="Gene3D" id="1.10.1410.10">
    <property type="match status" value="1"/>
</dbReference>
<dbReference type="EMBL" id="VCGU01000007">
    <property type="protein sequence ID" value="TRY74008.1"/>
    <property type="molecule type" value="Genomic_DNA"/>
</dbReference>
<dbReference type="GO" id="GO:1990817">
    <property type="term" value="F:poly(A) RNA polymerase activity"/>
    <property type="evidence" value="ECO:0007669"/>
    <property type="project" value="UniProtKB-EC"/>
</dbReference>
<dbReference type="Gene3D" id="3.30.70.590">
    <property type="entry name" value="Poly(A) polymerase predicted RNA binding domain"/>
    <property type="match status" value="1"/>
</dbReference>
<keyword evidence="7" id="KW-0808">Transferase</keyword>
<feature type="compositionally biased region" description="Polar residues" evidence="14">
    <location>
        <begin position="815"/>
        <end position="845"/>
    </location>
</feature>
<comment type="similarity">
    <text evidence="4">Belongs to the poly(A) polymerase family.</text>
</comment>
<feature type="region of interest" description="Disordered" evidence="14">
    <location>
        <begin position="781"/>
        <end position="968"/>
    </location>
</feature>
<feature type="compositionally biased region" description="Basic residues" evidence="14">
    <location>
        <begin position="888"/>
        <end position="911"/>
    </location>
</feature>
<reference evidence="17 18" key="1">
    <citation type="journal article" date="2018" name="Nat. Ecol. Evol.">
        <title>Genomic signatures of mitonuclear coevolution across populations of Tigriopus californicus.</title>
        <authorList>
            <person name="Barreto F.S."/>
            <person name="Watson E.T."/>
            <person name="Lima T.G."/>
            <person name="Willett C.S."/>
            <person name="Edmands S."/>
            <person name="Li W."/>
            <person name="Burton R.S."/>
        </authorList>
    </citation>
    <scope>NUCLEOTIDE SEQUENCE [LARGE SCALE GENOMIC DNA]</scope>
    <source>
        <strain evidence="17 18">San Diego</strain>
    </source>
</reference>
<proteinExistence type="inferred from homology"/>
<feature type="domain" description="Poly(A) polymerase nucleotidyltransferase" evidence="16">
    <location>
        <begin position="60"/>
        <end position="237"/>
    </location>
</feature>
<dbReference type="InterPro" id="IPR007012">
    <property type="entry name" value="PolA_pol_cen_dom"/>
</dbReference>
<dbReference type="GO" id="GO:0046872">
    <property type="term" value="F:metal ion binding"/>
    <property type="evidence" value="ECO:0007669"/>
    <property type="project" value="UniProtKB-KW"/>
</dbReference>
<feature type="compositionally biased region" description="Polar residues" evidence="14">
    <location>
        <begin position="789"/>
        <end position="808"/>
    </location>
</feature>
<feature type="region of interest" description="Disordered" evidence="14">
    <location>
        <begin position="1"/>
        <end position="47"/>
    </location>
</feature>
<gene>
    <name evidence="17" type="ORF">TCAL_02239</name>
</gene>
<evidence type="ECO:0000256" key="6">
    <source>
        <dbReference type="ARBA" id="ARBA00022664"/>
    </source>
</evidence>
<dbReference type="InterPro" id="IPR011068">
    <property type="entry name" value="NuclTrfase_I-like_C"/>
</dbReference>
<evidence type="ECO:0000256" key="9">
    <source>
        <dbReference type="ARBA" id="ARBA00022741"/>
    </source>
</evidence>
<feature type="compositionally biased region" description="Pro residues" evidence="14">
    <location>
        <begin position="1000"/>
        <end position="1015"/>
    </location>
</feature>
<evidence type="ECO:0000259" key="16">
    <source>
        <dbReference type="Pfam" id="PF20750"/>
    </source>
</evidence>
<comment type="cofactor">
    <cofactor evidence="2">
        <name>Mg(2+)</name>
        <dbReference type="ChEBI" id="CHEBI:18420"/>
    </cofactor>
</comment>
<evidence type="ECO:0000256" key="14">
    <source>
        <dbReference type="SAM" id="MobiDB-lite"/>
    </source>
</evidence>
<protein>
    <recommendedName>
        <fullName evidence="5">polynucleotide adenylyltransferase</fullName>
        <ecNumber evidence="5">2.7.7.19</ecNumber>
    </recommendedName>
</protein>
<evidence type="ECO:0000256" key="10">
    <source>
        <dbReference type="ARBA" id="ARBA00022840"/>
    </source>
</evidence>
<feature type="domain" description="Poly(A) polymerase central" evidence="15">
    <location>
        <begin position="242"/>
        <end position="389"/>
    </location>
</feature>
<dbReference type="Gene3D" id="3.30.460.10">
    <property type="entry name" value="Beta Polymerase, domain 2"/>
    <property type="match status" value="1"/>
</dbReference>